<dbReference type="EC" id="3.1.11.2" evidence="4"/>
<keyword evidence="7 9" id="KW-0460">Magnesium</keyword>
<keyword evidence="13" id="KW-1185">Reference proteome</keyword>
<comment type="catalytic activity">
    <reaction evidence="1">
        <text>Exonucleolytic cleavage in the 3'- to 5'-direction to yield nucleoside 5'-phosphates.</text>
        <dbReference type="EC" id="3.1.11.2"/>
    </reaction>
</comment>
<evidence type="ECO:0000256" key="7">
    <source>
        <dbReference type="ARBA" id="ARBA00022842"/>
    </source>
</evidence>
<dbReference type="NCBIfam" id="TIGR00195">
    <property type="entry name" value="exoDNase_III"/>
    <property type="match status" value="1"/>
</dbReference>
<dbReference type="GO" id="GO:0008081">
    <property type="term" value="F:phosphoric diester hydrolase activity"/>
    <property type="evidence" value="ECO:0007669"/>
    <property type="project" value="TreeGrafter"/>
</dbReference>
<feature type="domain" description="Endonuclease/exonuclease/phosphatase" evidence="12">
    <location>
        <begin position="44"/>
        <end position="269"/>
    </location>
</feature>
<comment type="similarity">
    <text evidence="3 11">Belongs to the DNA repair enzymes AP/ExoA family.</text>
</comment>
<evidence type="ECO:0000313" key="14">
    <source>
        <dbReference type="RefSeq" id="XP_008475025.1"/>
    </source>
</evidence>
<feature type="site" description="Important for catalytic activity" evidence="10">
    <location>
        <position position="260"/>
    </location>
</feature>
<dbReference type="RefSeq" id="XP_026681443.1">
    <property type="nucleotide sequence ID" value="XM_026825642.1"/>
</dbReference>
<keyword evidence="9" id="KW-0464">Manganese</keyword>
<keyword evidence="5 9" id="KW-0479">Metal-binding</keyword>
<dbReference type="PANTHER" id="PTHR22748">
    <property type="entry name" value="AP ENDONUCLEASE"/>
    <property type="match status" value="1"/>
</dbReference>
<evidence type="ECO:0000259" key="12">
    <source>
        <dbReference type="Pfam" id="PF03372"/>
    </source>
</evidence>
<keyword evidence="11" id="KW-0227">DNA damage</keyword>
<evidence type="ECO:0000256" key="9">
    <source>
        <dbReference type="PIRSR" id="PIRSR604808-2"/>
    </source>
</evidence>
<feature type="binding site" evidence="9">
    <location>
        <position position="46"/>
    </location>
    <ligand>
        <name>Mg(2+)</name>
        <dbReference type="ChEBI" id="CHEBI:18420"/>
        <label>1</label>
    </ligand>
</feature>
<feature type="binding site" evidence="9">
    <location>
        <position position="286"/>
    </location>
    <ligand>
        <name>Mg(2+)</name>
        <dbReference type="ChEBI" id="CHEBI:18420"/>
        <label>1</label>
    </ligand>
</feature>
<dbReference type="InterPro" id="IPR004808">
    <property type="entry name" value="AP_endonuc_1"/>
</dbReference>
<evidence type="ECO:0000256" key="6">
    <source>
        <dbReference type="ARBA" id="ARBA00022801"/>
    </source>
</evidence>
<dbReference type="GO" id="GO:0003906">
    <property type="term" value="F:DNA-(apurinic or apyrimidinic site) endonuclease activity"/>
    <property type="evidence" value="ECO:0007669"/>
    <property type="project" value="TreeGrafter"/>
</dbReference>
<evidence type="ECO:0000256" key="3">
    <source>
        <dbReference type="ARBA" id="ARBA00007092"/>
    </source>
</evidence>
<dbReference type="InterPro" id="IPR036691">
    <property type="entry name" value="Endo/exonu/phosph_ase_sf"/>
</dbReference>
<evidence type="ECO:0000313" key="13">
    <source>
        <dbReference type="Proteomes" id="UP000079169"/>
    </source>
</evidence>
<feature type="active site" evidence="8">
    <location>
        <position position="147"/>
    </location>
</feature>
<feature type="site" description="Transition state stabilizer" evidence="10">
    <location>
        <position position="189"/>
    </location>
</feature>
<evidence type="ECO:0000313" key="15">
    <source>
        <dbReference type="RefSeq" id="XP_026681443.1"/>
    </source>
</evidence>
<reference evidence="14 15" key="1">
    <citation type="submission" date="2025-04" db="UniProtKB">
        <authorList>
            <consortium name="RefSeq"/>
        </authorList>
    </citation>
    <scope>IDENTIFICATION</scope>
</reference>
<dbReference type="InterPro" id="IPR020848">
    <property type="entry name" value="AP_endonuclease_F1_CS"/>
</dbReference>
<dbReference type="OMA" id="GWRIDYY"/>
<comment type="cofactor">
    <cofactor evidence="9 11">
        <name>Mg(2+)</name>
        <dbReference type="ChEBI" id="CHEBI:18420"/>
    </cofactor>
    <cofactor evidence="9 11">
        <name>Mn(2+)</name>
        <dbReference type="ChEBI" id="CHEBI:29035"/>
    </cofactor>
    <text evidence="9 11">Probably binds two magnesium or manganese ions per subunit.</text>
</comment>
<evidence type="ECO:0000256" key="10">
    <source>
        <dbReference type="PIRSR" id="PIRSR604808-3"/>
    </source>
</evidence>
<dbReference type="PROSITE" id="PS00728">
    <property type="entry name" value="AP_NUCLEASE_F1_3"/>
    <property type="match status" value="1"/>
</dbReference>
<dbReference type="Pfam" id="PF03372">
    <property type="entry name" value="Exo_endo_phos"/>
    <property type="match status" value="1"/>
</dbReference>
<dbReference type="NCBIfam" id="TIGR00633">
    <property type="entry name" value="xth"/>
    <property type="match status" value="1"/>
</dbReference>
<dbReference type="GO" id="GO:0003677">
    <property type="term" value="F:DNA binding"/>
    <property type="evidence" value="ECO:0007669"/>
    <property type="project" value="InterPro"/>
</dbReference>
<protein>
    <recommendedName>
        <fullName evidence="4">exodeoxyribonuclease III</fullName>
        <ecNumber evidence="4">3.1.11.2</ecNumber>
    </recommendedName>
</protein>
<name>A0A1S3D5V2_DIACI</name>
<feature type="binding site" evidence="9">
    <location>
        <position position="187"/>
    </location>
    <ligand>
        <name>Mg(2+)</name>
        <dbReference type="ChEBI" id="CHEBI:18420"/>
        <label>1</label>
    </ligand>
</feature>
<evidence type="ECO:0000256" key="11">
    <source>
        <dbReference type="RuleBase" id="RU362131"/>
    </source>
</evidence>
<dbReference type="STRING" id="121845.A0A1S3D5V2"/>
<keyword evidence="6" id="KW-0378">Hydrolase</keyword>
<dbReference type="GO" id="GO:0046872">
    <property type="term" value="F:metal ion binding"/>
    <property type="evidence" value="ECO:0007669"/>
    <property type="project" value="UniProtKB-KW"/>
</dbReference>
<dbReference type="CDD" id="cd09087">
    <property type="entry name" value="Ape1-like_AP-endo"/>
    <property type="match status" value="1"/>
</dbReference>
<feature type="active site" description="Proton acceptor" evidence="8">
    <location>
        <position position="286"/>
    </location>
</feature>
<proteinExistence type="inferred from homology"/>
<evidence type="ECO:0000256" key="2">
    <source>
        <dbReference type="ARBA" id="ARBA00001936"/>
    </source>
</evidence>
<dbReference type="PROSITE" id="PS51435">
    <property type="entry name" value="AP_NUCLEASE_F1_4"/>
    <property type="match status" value="1"/>
</dbReference>
<dbReference type="SUPFAM" id="SSF56219">
    <property type="entry name" value="DNase I-like"/>
    <property type="match status" value="1"/>
</dbReference>
<dbReference type="GO" id="GO:0008311">
    <property type="term" value="F:double-stranded DNA 3'-5' DNA exonuclease activity"/>
    <property type="evidence" value="ECO:0007669"/>
    <property type="project" value="UniProtKB-EC"/>
</dbReference>
<dbReference type="KEGG" id="dci:103512051"/>
<feature type="binding site" evidence="9">
    <location>
        <position position="189"/>
    </location>
    <ligand>
        <name>Mg(2+)</name>
        <dbReference type="ChEBI" id="CHEBI:18420"/>
        <label>1</label>
    </ligand>
</feature>
<comment type="cofactor">
    <cofactor evidence="2">
        <name>Mn(2+)</name>
        <dbReference type="ChEBI" id="CHEBI:29035"/>
    </cofactor>
</comment>
<dbReference type="RefSeq" id="XP_008475025.1">
    <property type="nucleotide sequence ID" value="XM_008476803.3"/>
</dbReference>
<feature type="active site" description="Proton donor/acceptor" evidence="8">
    <location>
        <position position="187"/>
    </location>
</feature>
<evidence type="ECO:0000256" key="1">
    <source>
        <dbReference type="ARBA" id="ARBA00000493"/>
    </source>
</evidence>
<feature type="site" description="Interaction with DNA substrate" evidence="10">
    <location>
        <position position="286"/>
    </location>
</feature>
<dbReference type="GeneID" id="103512051"/>
<sequence length="295" mass="33959">MKRSADVIQKSDDENQIPKKQVKFDISHEEGSRKPYTTKVKVSTWNVNGLRACVKKNACVEYILEENPDIMALQQIRCQEDEVPESFRKSLSHYHMFWIGSDKGQGGVGLLTKEKPLTVKYGIPGVSNQRGRVITAKFKRFTFITVYVPNSGIKLKAIDFRMIWDQHFYDYIQSELRSNSNIIISGDLNVCLQSIDLANPDKNVKTAGYTVEERRNFRELLDTGLVDAFRHLYPDEEGAYTYWSFRNKSARLNNKGWRLDYHLVSEQLANNIKDCIIRSDVQGSTHCPVVLRLSL</sequence>
<keyword evidence="11" id="KW-0234">DNA repair</keyword>
<dbReference type="Gene3D" id="3.60.10.10">
    <property type="entry name" value="Endonuclease/exonuclease/phosphatase"/>
    <property type="match status" value="1"/>
</dbReference>
<gene>
    <name evidence="14 15" type="primary">LOC103512051</name>
</gene>
<dbReference type="PANTHER" id="PTHR22748:SF6">
    <property type="entry name" value="DNA-(APURINIC OR APYRIMIDINIC SITE) ENDONUCLEASE"/>
    <property type="match status" value="1"/>
</dbReference>
<organism evidence="13 14">
    <name type="scientific">Diaphorina citri</name>
    <name type="common">Asian citrus psyllid</name>
    <dbReference type="NCBI Taxonomy" id="121845"/>
    <lineage>
        <taxon>Eukaryota</taxon>
        <taxon>Metazoa</taxon>
        <taxon>Ecdysozoa</taxon>
        <taxon>Arthropoda</taxon>
        <taxon>Hexapoda</taxon>
        <taxon>Insecta</taxon>
        <taxon>Pterygota</taxon>
        <taxon>Neoptera</taxon>
        <taxon>Paraneoptera</taxon>
        <taxon>Hemiptera</taxon>
        <taxon>Sternorrhyncha</taxon>
        <taxon>Psylloidea</taxon>
        <taxon>Psyllidae</taxon>
        <taxon>Diaphorininae</taxon>
        <taxon>Diaphorina</taxon>
    </lineage>
</organism>
<dbReference type="Proteomes" id="UP000079169">
    <property type="component" value="Unplaced"/>
</dbReference>
<dbReference type="InterPro" id="IPR005135">
    <property type="entry name" value="Endo/exonuclease/phosphatase"/>
</dbReference>
<dbReference type="GO" id="GO:0005634">
    <property type="term" value="C:nucleus"/>
    <property type="evidence" value="ECO:0007669"/>
    <property type="project" value="TreeGrafter"/>
</dbReference>
<accession>A0A1S3D5V2</accession>
<evidence type="ECO:0000256" key="8">
    <source>
        <dbReference type="PIRSR" id="PIRSR604808-1"/>
    </source>
</evidence>
<evidence type="ECO:0000256" key="5">
    <source>
        <dbReference type="ARBA" id="ARBA00022723"/>
    </source>
</evidence>
<dbReference type="PaxDb" id="121845-A0A1S3D5V2"/>
<dbReference type="AlphaFoldDB" id="A0A1S3D5V2"/>
<evidence type="ECO:0000256" key="4">
    <source>
        <dbReference type="ARBA" id="ARBA00012115"/>
    </source>
</evidence>
<dbReference type="GO" id="GO:0006284">
    <property type="term" value="P:base-excision repair"/>
    <property type="evidence" value="ECO:0007669"/>
    <property type="project" value="TreeGrafter"/>
</dbReference>